<dbReference type="AlphaFoldDB" id="A0A223HY24"/>
<dbReference type="EMBL" id="CP016893">
    <property type="protein sequence ID" value="AST57373.1"/>
    <property type="molecule type" value="Genomic_DNA"/>
</dbReference>
<name>A0A223HY24_THETR</name>
<evidence type="ECO:0000313" key="1">
    <source>
        <dbReference type="EMBL" id="AST57373.1"/>
    </source>
</evidence>
<gene>
    <name evidence="1" type="ORF">Thert_01298</name>
</gene>
<accession>A0A223HY24</accession>
<proteinExistence type="predicted"/>
<evidence type="ECO:0000313" key="2">
    <source>
        <dbReference type="Proteomes" id="UP000214975"/>
    </source>
</evidence>
<dbReference type="Proteomes" id="UP000214975">
    <property type="component" value="Chromosome"/>
</dbReference>
<reference evidence="1 2" key="1">
    <citation type="submission" date="2016-08" db="EMBL/GenBank/DDBJ databases">
        <title>A novel genetic cassette of butanologenic Thermoanaerobacterium thermosaccharolyticum that directly convert cellulose to butanol.</title>
        <authorList>
            <person name="Li T."/>
            <person name="He J."/>
        </authorList>
    </citation>
    <scope>NUCLEOTIDE SEQUENCE [LARGE SCALE GENOMIC DNA]</scope>
    <source>
        <strain evidence="1 2">TG57</strain>
    </source>
</reference>
<sequence length="38" mass="4736">MMIIQHTVRKFLLVVEKNIESLDEKYTYLEFEEELKKF</sequence>
<protein>
    <submittedName>
        <fullName evidence="1">Uncharacterized protein</fullName>
    </submittedName>
</protein>
<organism evidence="1 2">
    <name type="scientific">Thermoanaerobacterium thermosaccharolyticum</name>
    <name type="common">Clostridium thermosaccharolyticum</name>
    <dbReference type="NCBI Taxonomy" id="1517"/>
    <lineage>
        <taxon>Bacteria</taxon>
        <taxon>Bacillati</taxon>
        <taxon>Bacillota</taxon>
        <taxon>Clostridia</taxon>
        <taxon>Thermoanaerobacterales</taxon>
        <taxon>Thermoanaerobacteraceae</taxon>
        <taxon>Thermoanaerobacterium</taxon>
    </lineage>
</organism>